<dbReference type="Proteomes" id="UP000054387">
    <property type="component" value="Unassembled WGS sequence"/>
</dbReference>
<evidence type="ECO:0000313" key="1">
    <source>
        <dbReference type="EMBL" id="KTG10685.1"/>
    </source>
</evidence>
<reference evidence="1 2" key="1">
    <citation type="submission" date="2015-12" db="EMBL/GenBank/DDBJ databases">
        <title>Haloprofundus marisrubri gen. nov., sp. nov., an extremely halophilic archaeon isolated from the Discovery deep brine-seawater interface in the Red Sea.</title>
        <authorList>
            <person name="Zhang G."/>
            <person name="Stingl U."/>
            <person name="Rashid M."/>
        </authorList>
    </citation>
    <scope>NUCLEOTIDE SEQUENCE [LARGE SCALE GENOMIC DNA]</scope>
    <source>
        <strain evidence="1 2">SB9</strain>
    </source>
</reference>
<dbReference type="AlphaFoldDB" id="A0A0W1RDI8"/>
<keyword evidence="2" id="KW-1185">Reference proteome</keyword>
<proteinExistence type="predicted"/>
<protein>
    <recommendedName>
        <fullName evidence="3">Lipoprotein</fullName>
    </recommendedName>
</protein>
<sequence length="127" mass="13997">MVAAFALAGCSSNTEQTIEVSGLLARNADDTAHTLDIEIVVDDELTFEESVRLDAAVYDGDRLVDDSTKKWRGVGSESERYILRTRIDESGWSETDLAEAGFSCVNVDIDIRLGGEERVLYYHCESG</sequence>
<name>A0A0W1RDI8_9EURY</name>
<evidence type="ECO:0008006" key="3">
    <source>
        <dbReference type="Google" id="ProtNLM"/>
    </source>
</evidence>
<evidence type="ECO:0000313" key="2">
    <source>
        <dbReference type="Proteomes" id="UP000054387"/>
    </source>
</evidence>
<gene>
    <name evidence="1" type="ORF">AUR64_05665</name>
</gene>
<comment type="caution">
    <text evidence="1">The sequence shown here is derived from an EMBL/GenBank/DDBJ whole genome shotgun (WGS) entry which is preliminary data.</text>
</comment>
<dbReference type="EMBL" id="LOPU01000016">
    <property type="protein sequence ID" value="KTG10685.1"/>
    <property type="molecule type" value="Genomic_DNA"/>
</dbReference>
<organism evidence="1 2">
    <name type="scientific">Haloprofundus marisrubri</name>
    <dbReference type="NCBI Taxonomy" id="1514971"/>
    <lineage>
        <taxon>Archaea</taxon>
        <taxon>Methanobacteriati</taxon>
        <taxon>Methanobacteriota</taxon>
        <taxon>Stenosarchaea group</taxon>
        <taxon>Halobacteria</taxon>
        <taxon>Halobacteriales</taxon>
        <taxon>Haloferacaceae</taxon>
        <taxon>Haloprofundus</taxon>
    </lineage>
</organism>
<accession>A0A0W1RDI8</accession>